<dbReference type="InterPro" id="IPR051015">
    <property type="entry name" value="EvgA-like"/>
</dbReference>
<protein>
    <submittedName>
        <fullName evidence="6">Response regulator transcription factor</fullName>
    </submittedName>
</protein>
<dbReference type="CDD" id="cd17535">
    <property type="entry name" value="REC_NarL-like"/>
    <property type="match status" value="1"/>
</dbReference>
<dbReference type="PROSITE" id="PS50043">
    <property type="entry name" value="HTH_LUXR_2"/>
    <property type="match status" value="1"/>
</dbReference>
<name>A0ABV8SQ47_9GAMM</name>
<dbReference type="Gene3D" id="3.40.50.2300">
    <property type="match status" value="1"/>
</dbReference>
<dbReference type="SMART" id="SM00421">
    <property type="entry name" value="HTH_LUXR"/>
    <property type="match status" value="1"/>
</dbReference>
<dbReference type="Pfam" id="PF00196">
    <property type="entry name" value="GerE"/>
    <property type="match status" value="1"/>
</dbReference>
<dbReference type="PANTHER" id="PTHR45566:SF1">
    <property type="entry name" value="HTH-TYPE TRANSCRIPTIONAL REGULATOR YHJB-RELATED"/>
    <property type="match status" value="1"/>
</dbReference>
<dbReference type="RefSeq" id="WP_380596662.1">
    <property type="nucleotide sequence ID" value="NZ_JBHSDU010000003.1"/>
</dbReference>
<dbReference type="Proteomes" id="UP001595904">
    <property type="component" value="Unassembled WGS sequence"/>
</dbReference>
<sequence>MKILIVDDHPLFRAGFHAVLEQSDLDAGVLSVSSVPEALQALQTDGDIGLVLLDIHLKGDDGFNALKIIGERFPTTACIMISGDDQQAVAARAVAAGASGFIPKSFTADEMIASIRKVLAGEVFVPETTNLAAATEQPNGLTLRQLEVISMLGRGFSNKEIARALDVAERTVKAHVSAVFEALNVRNRTQAVLVAQKRGFLPSAPAAYATAR</sequence>
<organism evidence="6 7">
    <name type="scientific">Steroidobacter flavus</name>
    <dbReference type="NCBI Taxonomy" id="1842136"/>
    <lineage>
        <taxon>Bacteria</taxon>
        <taxon>Pseudomonadati</taxon>
        <taxon>Pseudomonadota</taxon>
        <taxon>Gammaproteobacteria</taxon>
        <taxon>Steroidobacterales</taxon>
        <taxon>Steroidobacteraceae</taxon>
        <taxon>Steroidobacter</taxon>
    </lineage>
</organism>
<dbReference type="Pfam" id="PF00072">
    <property type="entry name" value="Response_reg"/>
    <property type="match status" value="1"/>
</dbReference>
<dbReference type="PRINTS" id="PR00038">
    <property type="entry name" value="HTHLUXR"/>
</dbReference>
<dbReference type="PANTHER" id="PTHR45566">
    <property type="entry name" value="HTH-TYPE TRANSCRIPTIONAL REGULATOR YHJB-RELATED"/>
    <property type="match status" value="1"/>
</dbReference>
<gene>
    <name evidence="6" type="ORF">ACFPN2_11075</name>
</gene>
<dbReference type="SUPFAM" id="SSF46894">
    <property type="entry name" value="C-terminal effector domain of the bipartite response regulators"/>
    <property type="match status" value="1"/>
</dbReference>
<dbReference type="InterPro" id="IPR000792">
    <property type="entry name" value="Tscrpt_reg_LuxR_C"/>
</dbReference>
<comment type="caution">
    <text evidence="6">The sequence shown here is derived from an EMBL/GenBank/DDBJ whole genome shotgun (WGS) entry which is preliminary data.</text>
</comment>
<evidence type="ECO:0000259" key="5">
    <source>
        <dbReference type="PROSITE" id="PS50110"/>
    </source>
</evidence>
<evidence type="ECO:0000313" key="7">
    <source>
        <dbReference type="Proteomes" id="UP001595904"/>
    </source>
</evidence>
<dbReference type="InterPro" id="IPR011006">
    <property type="entry name" value="CheY-like_superfamily"/>
</dbReference>
<reference evidence="7" key="1">
    <citation type="journal article" date="2019" name="Int. J. Syst. Evol. Microbiol.">
        <title>The Global Catalogue of Microorganisms (GCM) 10K type strain sequencing project: providing services to taxonomists for standard genome sequencing and annotation.</title>
        <authorList>
            <consortium name="The Broad Institute Genomics Platform"/>
            <consortium name="The Broad Institute Genome Sequencing Center for Infectious Disease"/>
            <person name="Wu L."/>
            <person name="Ma J."/>
        </authorList>
    </citation>
    <scope>NUCLEOTIDE SEQUENCE [LARGE SCALE GENOMIC DNA]</scope>
    <source>
        <strain evidence="7">CGMCC 1.10759</strain>
    </source>
</reference>
<feature type="domain" description="Response regulatory" evidence="5">
    <location>
        <begin position="2"/>
        <end position="119"/>
    </location>
</feature>
<dbReference type="SMART" id="SM00448">
    <property type="entry name" value="REC"/>
    <property type="match status" value="1"/>
</dbReference>
<evidence type="ECO:0000256" key="1">
    <source>
        <dbReference type="ARBA" id="ARBA00022553"/>
    </source>
</evidence>
<evidence type="ECO:0000256" key="3">
    <source>
        <dbReference type="PROSITE-ProRule" id="PRU00169"/>
    </source>
</evidence>
<dbReference type="InterPro" id="IPR001789">
    <property type="entry name" value="Sig_transdc_resp-reg_receiver"/>
</dbReference>
<dbReference type="InterPro" id="IPR058245">
    <property type="entry name" value="NreC/VraR/RcsB-like_REC"/>
</dbReference>
<dbReference type="PROSITE" id="PS50110">
    <property type="entry name" value="RESPONSE_REGULATORY"/>
    <property type="match status" value="1"/>
</dbReference>
<evidence type="ECO:0000313" key="6">
    <source>
        <dbReference type="EMBL" id="MFC4309622.1"/>
    </source>
</evidence>
<dbReference type="Gene3D" id="1.10.10.10">
    <property type="entry name" value="Winged helix-like DNA-binding domain superfamily/Winged helix DNA-binding domain"/>
    <property type="match status" value="1"/>
</dbReference>
<dbReference type="SUPFAM" id="SSF52172">
    <property type="entry name" value="CheY-like"/>
    <property type="match status" value="1"/>
</dbReference>
<proteinExistence type="predicted"/>
<dbReference type="InterPro" id="IPR036388">
    <property type="entry name" value="WH-like_DNA-bd_sf"/>
</dbReference>
<accession>A0ABV8SQ47</accession>
<feature type="domain" description="HTH luxR-type" evidence="4">
    <location>
        <begin position="134"/>
        <end position="199"/>
    </location>
</feature>
<keyword evidence="2" id="KW-0238">DNA-binding</keyword>
<dbReference type="EMBL" id="JBHSDU010000003">
    <property type="protein sequence ID" value="MFC4309622.1"/>
    <property type="molecule type" value="Genomic_DNA"/>
</dbReference>
<dbReference type="CDD" id="cd06170">
    <property type="entry name" value="LuxR_C_like"/>
    <property type="match status" value="1"/>
</dbReference>
<keyword evidence="7" id="KW-1185">Reference proteome</keyword>
<evidence type="ECO:0000256" key="2">
    <source>
        <dbReference type="ARBA" id="ARBA00023125"/>
    </source>
</evidence>
<evidence type="ECO:0000259" key="4">
    <source>
        <dbReference type="PROSITE" id="PS50043"/>
    </source>
</evidence>
<feature type="modified residue" description="4-aspartylphosphate" evidence="3">
    <location>
        <position position="54"/>
    </location>
</feature>
<keyword evidence="1 3" id="KW-0597">Phosphoprotein</keyword>
<dbReference type="InterPro" id="IPR016032">
    <property type="entry name" value="Sig_transdc_resp-reg_C-effctor"/>
</dbReference>